<proteinExistence type="inferred from homology"/>
<feature type="region of interest" description="Disordered" evidence="10">
    <location>
        <begin position="57"/>
        <end position="107"/>
    </location>
</feature>
<dbReference type="GO" id="GO:0005794">
    <property type="term" value="C:Golgi apparatus"/>
    <property type="evidence" value="ECO:0007669"/>
    <property type="project" value="UniProtKB-SubCell"/>
</dbReference>
<dbReference type="GO" id="GO:0015031">
    <property type="term" value="P:protein transport"/>
    <property type="evidence" value="ECO:0007669"/>
    <property type="project" value="UniProtKB-KW"/>
</dbReference>
<feature type="compositionally biased region" description="Polar residues" evidence="10">
    <location>
        <begin position="68"/>
        <end position="85"/>
    </location>
</feature>
<keyword evidence="14" id="KW-1185">Reference proteome</keyword>
<evidence type="ECO:0000256" key="9">
    <source>
        <dbReference type="SAM" id="Coils"/>
    </source>
</evidence>
<evidence type="ECO:0000256" key="11">
    <source>
        <dbReference type="SAM" id="Phobius"/>
    </source>
</evidence>
<feature type="region of interest" description="Disordered" evidence="10">
    <location>
        <begin position="119"/>
        <end position="158"/>
    </location>
</feature>
<organism evidence="13 14">
    <name type="scientific">Cyclostephanos tholiformis</name>
    <dbReference type="NCBI Taxonomy" id="382380"/>
    <lineage>
        <taxon>Eukaryota</taxon>
        <taxon>Sar</taxon>
        <taxon>Stramenopiles</taxon>
        <taxon>Ochrophyta</taxon>
        <taxon>Bacillariophyta</taxon>
        <taxon>Coscinodiscophyceae</taxon>
        <taxon>Thalassiosirophycidae</taxon>
        <taxon>Stephanodiscales</taxon>
        <taxon>Stephanodiscaceae</taxon>
        <taxon>Cyclostephanos</taxon>
    </lineage>
</organism>
<feature type="region of interest" description="Disordered" evidence="10">
    <location>
        <begin position="286"/>
        <end position="307"/>
    </location>
</feature>
<dbReference type="SUPFAM" id="SSF58038">
    <property type="entry name" value="SNARE fusion complex"/>
    <property type="match status" value="1"/>
</dbReference>
<dbReference type="InterPro" id="IPR000727">
    <property type="entry name" value="T_SNARE_dom"/>
</dbReference>
<evidence type="ECO:0000256" key="10">
    <source>
        <dbReference type="SAM" id="MobiDB-lite"/>
    </source>
</evidence>
<gene>
    <name evidence="13" type="ORF">ACHAXA_004940</name>
</gene>
<keyword evidence="2" id="KW-0813">Transport</keyword>
<evidence type="ECO:0000256" key="1">
    <source>
        <dbReference type="ARBA" id="ARBA00009063"/>
    </source>
</evidence>
<feature type="domain" description="T-SNARE coiled-coil homology" evidence="12">
    <location>
        <begin position="344"/>
        <end position="406"/>
    </location>
</feature>
<feature type="coiled-coil region" evidence="9">
    <location>
        <begin position="368"/>
        <end position="402"/>
    </location>
</feature>
<keyword evidence="6" id="KW-0333">Golgi apparatus</keyword>
<keyword evidence="5 11" id="KW-1133">Transmembrane helix</keyword>
<dbReference type="FunFam" id="1.20.58.90:FF:000004">
    <property type="entry name" value="Syntaxin 10"/>
    <property type="match status" value="1"/>
</dbReference>
<evidence type="ECO:0000256" key="4">
    <source>
        <dbReference type="ARBA" id="ARBA00022927"/>
    </source>
</evidence>
<comment type="similarity">
    <text evidence="1">Belongs to the syntaxin family.</text>
</comment>
<dbReference type="InterPro" id="IPR015260">
    <property type="entry name" value="Syntaxin-6/10/61_N"/>
</dbReference>
<evidence type="ECO:0000313" key="13">
    <source>
        <dbReference type="EMBL" id="KAL3815738.1"/>
    </source>
</evidence>
<dbReference type="PROSITE" id="PS50192">
    <property type="entry name" value="T_SNARE"/>
    <property type="match status" value="1"/>
</dbReference>
<evidence type="ECO:0000256" key="6">
    <source>
        <dbReference type="ARBA" id="ARBA00023034"/>
    </source>
</evidence>
<accession>A0ABD3RS83</accession>
<dbReference type="Pfam" id="PF09177">
    <property type="entry name" value="STX6_10_61_N"/>
    <property type="match status" value="1"/>
</dbReference>
<keyword evidence="4" id="KW-0653">Protein transport</keyword>
<feature type="compositionally biased region" description="Polar residues" evidence="10">
    <location>
        <begin position="146"/>
        <end position="157"/>
    </location>
</feature>
<dbReference type="SUPFAM" id="SSF47661">
    <property type="entry name" value="t-snare proteins"/>
    <property type="match status" value="1"/>
</dbReference>
<evidence type="ECO:0000256" key="8">
    <source>
        <dbReference type="ARBA" id="ARBA00037801"/>
    </source>
</evidence>
<evidence type="ECO:0000259" key="12">
    <source>
        <dbReference type="PROSITE" id="PS50192"/>
    </source>
</evidence>
<sequence>MASMDDRMAMDDISLSSKSYRIDDGDDDNGGVGGVRLIPSSGASSVASRLLGRRIASVGGGGGGNNGRSSMLGNSDLATPLTRSVSGDDDGGGGGHGRSGGDIGDHRYRRDVDVDAVGGVGVGGGNDGRSTSTTANGDVVPCPRGTTPTSPSTNRSYISEDDPFHMFRSDLVEKLRVARDGLDAYLSIVRECDTSVNADDVRESKRRLKRNIKLSEMTLNDLETTVRVVERGRSKFPHISEREIVDRRKFVDDAKDDIANIKMSMQSGWVRDKLLMDERAMVERRRGGGGGIMDDGIANGTTGKNDAMGNARRGGYGHRGHDANDDVVEDVESGIMDPMRSETLLMMRRQDETLDDLDMAVTRVSYMAETIHEELETQNVMLKNLEDDLADAEEQLGAVMGKMAKLLKTKSKCQLGLILILSLIVLVLFFLVLYT</sequence>
<keyword evidence="9" id="KW-0175">Coiled coil</keyword>
<dbReference type="Gene3D" id="1.20.58.90">
    <property type="match status" value="1"/>
</dbReference>
<dbReference type="Gene3D" id="1.20.5.110">
    <property type="match status" value="1"/>
</dbReference>
<dbReference type="PANTHER" id="PTHR12791">
    <property type="entry name" value="GOLGI SNARE BET1-RELATED"/>
    <property type="match status" value="1"/>
</dbReference>
<evidence type="ECO:0000313" key="14">
    <source>
        <dbReference type="Proteomes" id="UP001530377"/>
    </source>
</evidence>
<dbReference type="EMBL" id="JALLPB020000185">
    <property type="protein sequence ID" value="KAL3815738.1"/>
    <property type="molecule type" value="Genomic_DNA"/>
</dbReference>
<dbReference type="Proteomes" id="UP001530377">
    <property type="component" value="Unassembled WGS sequence"/>
</dbReference>
<evidence type="ECO:0000256" key="7">
    <source>
        <dbReference type="ARBA" id="ARBA00023136"/>
    </source>
</evidence>
<name>A0ABD3RS83_9STRA</name>
<comment type="subcellular location">
    <subcellularLocation>
        <location evidence="8">Golgi apparatus</location>
        <location evidence="8">trans-Golgi network membrane</location>
        <topology evidence="8">Single-pass type IV membrane protein</topology>
    </subcellularLocation>
</comment>
<comment type="caution">
    <text evidence="13">The sequence shown here is derived from an EMBL/GenBank/DDBJ whole genome shotgun (WGS) entry which is preliminary data.</text>
</comment>
<dbReference type="InterPro" id="IPR010989">
    <property type="entry name" value="SNARE"/>
</dbReference>
<keyword evidence="3 11" id="KW-0812">Transmembrane</keyword>
<protein>
    <recommendedName>
        <fullName evidence="12">t-SNARE coiled-coil homology domain-containing protein</fullName>
    </recommendedName>
</protein>
<feature type="transmembrane region" description="Helical" evidence="11">
    <location>
        <begin position="415"/>
        <end position="434"/>
    </location>
</feature>
<evidence type="ECO:0000256" key="5">
    <source>
        <dbReference type="ARBA" id="ARBA00022989"/>
    </source>
</evidence>
<evidence type="ECO:0000256" key="2">
    <source>
        <dbReference type="ARBA" id="ARBA00022448"/>
    </source>
</evidence>
<dbReference type="AlphaFoldDB" id="A0ABD3RS83"/>
<dbReference type="SMART" id="SM00397">
    <property type="entry name" value="t_SNARE"/>
    <property type="match status" value="1"/>
</dbReference>
<evidence type="ECO:0000256" key="3">
    <source>
        <dbReference type="ARBA" id="ARBA00022692"/>
    </source>
</evidence>
<keyword evidence="7 11" id="KW-0472">Membrane</keyword>
<dbReference type="CDD" id="cd15841">
    <property type="entry name" value="SNARE_Qc"/>
    <property type="match status" value="1"/>
</dbReference>
<reference evidence="13 14" key="1">
    <citation type="submission" date="2024-10" db="EMBL/GenBank/DDBJ databases">
        <title>Updated reference genomes for cyclostephanoid diatoms.</title>
        <authorList>
            <person name="Roberts W.R."/>
            <person name="Alverson A.J."/>
        </authorList>
    </citation>
    <scope>NUCLEOTIDE SEQUENCE [LARGE SCALE GENOMIC DNA]</scope>
    <source>
        <strain evidence="13 14">AJA228-03</strain>
    </source>
</reference>
<feature type="compositionally biased region" description="Gly residues" evidence="10">
    <location>
        <begin position="92"/>
        <end position="102"/>
    </location>
</feature>